<dbReference type="Proteomes" id="UP001289374">
    <property type="component" value="Unassembled WGS sequence"/>
</dbReference>
<dbReference type="InterPro" id="IPR036397">
    <property type="entry name" value="RNaseH_sf"/>
</dbReference>
<dbReference type="AlphaFoldDB" id="A0AAE1X9L9"/>
<feature type="compositionally biased region" description="Polar residues" evidence="1">
    <location>
        <begin position="234"/>
        <end position="247"/>
    </location>
</feature>
<protein>
    <submittedName>
        <fullName evidence="2">Uncharacterized protein</fullName>
    </submittedName>
</protein>
<organism evidence="2 3">
    <name type="scientific">Sesamum angolense</name>
    <dbReference type="NCBI Taxonomy" id="2727404"/>
    <lineage>
        <taxon>Eukaryota</taxon>
        <taxon>Viridiplantae</taxon>
        <taxon>Streptophyta</taxon>
        <taxon>Embryophyta</taxon>
        <taxon>Tracheophyta</taxon>
        <taxon>Spermatophyta</taxon>
        <taxon>Magnoliopsida</taxon>
        <taxon>eudicotyledons</taxon>
        <taxon>Gunneridae</taxon>
        <taxon>Pentapetalae</taxon>
        <taxon>asterids</taxon>
        <taxon>lamiids</taxon>
        <taxon>Lamiales</taxon>
        <taxon>Pedaliaceae</taxon>
        <taxon>Sesamum</taxon>
    </lineage>
</organism>
<reference evidence="2" key="1">
    <citation type="submission" date="2020-06" db="EMBL/GenBank/DDBJ databases">
        <authorList>
            <person name="Li T."/>
            <person name="Hu X."/>
            <person name="Zhang T."/>
            <person name="Song X."/>
            <person name="Zhang H."/>
            <person name="Dai N."/>
            <person name="Sheng W."/>
            <person name="Hou X."/>
            <person name="Wei L."/>
        </authorList>
    </citation>
    <scope>NUCLEOTIDE SEQUENCE</scope>
    <source>
        <strain evidence="2">K16</strain>
        <tissue evidence="2">Leaf</tissue>
    </source>
</reference>
<dbReference type="EMBL" id="JACGWL010000002">
    <property type="protein sequence ID" value="KAK4407859.1"/>
    <property type="molecule type" value="Genomic_DNA"/>
</dbReference>
<accession>A0AAE1X9L9</accession>
<keyword evidence="3" id="KW-1185">Reference proteome</keyword>
<proteinExistence type="predicted"/>
<evidence type="ECO:0000313" key="3">
    <source>
        <dbReference type="Proteomes" id="UP001289374"/>
    </source>
</evidence>
<evidence type="ECO:0000256" key="1">
    <source>
        <dbReference type="SAM" id="MobiDB-lite"/>
    </source>
</evidence>
<dbReference type="GO" id="GO:0003676">
    <property type="term" value="F:nucleic acid binding"/>
    <property type="evidence" value="ECO:0007669"/>
    <property type="project" value="InterPro"/>
</dbReference>
<evidence type="ECO:0000313" key="2">
    <source>
        <dbReference type="EMBL" id="KAK4407859.1"/>
    </source>
</evidence>
<reference evidence="2" key="2">
    <citation type="journal article" date="2024" name="Plant">
        <title>Genomic evolution and insights into agronomic trait innovations of Sesamum species.</title>
        <authorList>
            <person name="Miao H."/>
            <person name="Wang L."/>
            <person name="Qu L."/>
            <person name="Liu H."/>
            <person name="Sun Y."/>
            <person name="Le M."/>
            <person name="Wang Q."/>
            <person name="Wei S."/>
            <person name="Zheng Y."/>
            <person name="Lin W."/>
            <person name="Duan Y."/>
            <person name="Cao H."/>
            <person name="Xiong S."/>
            <person name="Wang X."/>
            <person name="Wei L."/>
            <person name="Li C."/>
            <person name="Ma Q."/>
            <person name="Ju M."/>
            <person name="Zhao R."/>
            <person name="Li G."/>
            <person name="Mu C."/>
            <person name="Tian Q."/>
            <person name="Mei H."/>
            <person name="Zhang T."/>
            <person name="Gao T."/>
            <person name="Zhang H."/>
        </authorList>
    </citation>
    <scope>NUCLEOTIDE SEQUENCE</scope>
    <source>
        <strain evidence="2">K16</strain>
    </source>
</reference>
<gene>
    <name evidence="2" type="ORF">Sango_0366900</name>
</gene>
<feature type="region of interest" description="Disordered" evidence="1">
    <location>
        <begin position="215"/>
        <end position="255"/>
    </location>
</feature>
<sequence>MDIVGLFSLTTGQFLLVAIDYFIKWVETEPLARIIEGRVMKFIWKNIIYYFGLPREMISEMAYSSKDEEYKTDRKVNRGVGVRISLAAMKPTPKGDVGRSCSFSGLVGQLRAYEDCILDVASGGCVMRHGHHKPYLVHSDGGVSFLGGSQDRDLVVDGSENENGEEIMLVAVRGKQQRSEARDNPFTYERLIDLGPPLTFGDVLGRQTLKRLLDLGHSPNSNTRPKHRMPDAFQYTSHTNDSYQAPSQDYPPNLK</sequence>
<comment type="caution">
    <text evidence="2">The sequence shown here is derived from an EMBL/GenBank/DDBJ whole genome shotgun (WGS) entry which is preliminary data.</text>
</comment>
<name>A0AAE1X9L9_9LAMI</name>
<dbReference type="Gene3D" id="3.30.420.10">
    <property type="entry name" value="Ribonuclease H-like superfamily/Ribonuclease H"/>
    <property type="match status" value="1"/>
</dbReference>